<dbReference type="InterPro" id="IPR029047">
    <property type="entry name" value="HSP70_peptide-bd_sf"/>
</dbReference>
<dbReference type="Proteomes" id="UP000835052">
    <property type="component" value="Unassembled WGS sequence"/>
</dbReference>
<protein>
    <submittedName>
        <fullName evidence="4">Uncharacterized protein</fullName>
    </submittedName>
</protein>
<comment type="caution">
    <text evidence="4">The sequence shown here is derived from an EMBL/GenBank/DDBJ whole genome shotgun (WGS) entry which is preliminary data.</text>
</comment>
<keyword evidence="2" id="KW-0547">Nucleotide-binding</keyword>
<dbReference type="InterPro" id="IPR013126">
    <property type="entry name" value="Hsp_70_fam"/>
</dbReference>
<comment type="similarity">
    <text evidence="1">Belongs to the heat shock protein 70 family.</text>
</comment>
<evidence type="ECO:0000313" key="4">
    <source>
        <dbReference type="EMBL" id="CAD6190033.1"/>
    </source>
</evidence>
<dbReference type="GO" id="GO:0005524">
    <property type="term" value="F:ATP binding"/>
    <property type="evidence" value="ECO:0007669"/>
    <property type="project" value="UniProtKB-KW"/>
</dbReference>
<dbReference type="SUPFAM" id="SSF100920">
    <property type="entry name" value="Heat shock protein 70kD (HSP70), peptide-binding domain"/>
    <property type="match status" value="1"/>
</dbReference>
<name>A0A8S1H4D8_9PELO</name>
<dbReference type="EMBL" id="CAJGYM010000013">
    <property type="protein sequence ID" value="CAD6190033.1"/>
    <property type="molecule type" value="Genomic_DNA"/>
</dbReference>
<sequence length="223" mass="25962">MILEIDADWTVPRSIGIETKNGIVPKIIRRGTSVPCIATTTLLASAGQKVIKIKIFEGEQISLENYGYHTVLKKLWETKFELENVDGGKNDVEIEVTIKINKVYFMSVIVKQKDAKNVQEYDHIDYDYFSEHVERTEKEEEQLVDIQKLLFWREYRLAENALKQWRELCEKVEGPEKDILVREVDIAWKKLHKPATLSRNEIREVMARAQEQLAKSELKSVLS</sequence>
<gene>
    <name evidence="4" type="ORF">CAUJ_LOCUS5952</name>
</gene>
<evidence type="ECO:0000256" key="1">
    <source>
        <dbReference type="ARBA" id="ARBA00007381"/>
    </source>
</evidence>
<dbReference type="AlphaFoldDB" id="A0A8S1H4D8"/>
<dbReference type="Gene3D" id="2.60.34.10">
    <property type="entry name" value="Substrate Binding Domain Of DNAk, Chain A, domain 1"/>
    <property type="match status" value="1"/>
</dbReference>
<dbReference type="Pfam" id="PF00012">
    <property type="entry name" value="HSP70"/>
    <property type="match status" value="1"/>
</dbReference>
<evidence type="ECO:0000256" key="2">
    <source>
        <dbReference type="ARBA" id="ARBA00022741"/>
    </source>
</evidence>
<keyword evidence="3" id="KW-0067">ATP-binding</keyword>
<accession>A0A8S1H4D8</accession>
<evidence type="ECO:0000313" key="5">
    <source>
        <dbReference type="Proteomes" id="UP000835052"/>
    </source>
</evidence>
<proteinExistence type="inferred from homology"/>
<dbReference type="GO" id="GO:0140662">
    <property type="term" value="F:ATP-dependent protein folding chaperone"/>
    <property type="evidence" value="ECO:0007669"/>
    <property type="project" value="InterPro"/>
</dbReference>
<keyword evidence="5" id="KW-1185">Reference proteome</keyword>
<reference evidence="4" key="1">
    <citation type="submission" date="2020-10" db="EMBL/GenBank/DDBJ databases">
        <authorList>
            <person name="Kikuchi T."/>
        </authorList>
    </citation>
    <scope>NUCLEOTIDE SEQUENCE</scope>
    <source>
        <strain evidence="4">NKZ352</strain>
    </source>
</reference>
<organism evidence="4 5">
    <name type="scientific">Caenorhabditis auriculariae</name>
    <dbReference type="NCBI Taxonomy" id="2777116"/>
    <lineage>
        <taxon>Eukaryota</taxon>
        <taxon>Metazoa</taxon>
        <taxon>Ecdysozoa</taxon>
        <taxon>Nematoda</taxon>
        <taxon>Chromadorea</taxon>
        <taxon>Rhabditida</taxon>
        <taxon>Rhabditina</taxon>
        <taxon>Rhabditomorpha</taxon>
        <taxon>Rhabditoidea</taxon>
        <taxon>Rhabditidae</taxon>
        <taxon>Peloderinae</taxon>
        <taxon>Caenorhabditis</taxon>
    </lineage>
</organism>
<evidence type="ECO:0000256" key="3">
    <source>
        <dbReference type="ARBA" id="ARBA00022840"/>
    </source>
</evidence>